<dbReference type="PANTHER" id="PTHR12400:SF97">
    <property type="entry name" value="KINASE"/>
    <property type="match status" value="1"/>
</dbReference>
<evidence type="ECO:0000256" key="4">
    <source>
        <dbReference type="RuleBase" id="RU363090"/>
    </source>
</evidence>
<evidence type="ECO:0000256" key="1">
    <source>
        <dbReference type="ARBA" id="ARBA00007374"/>
    </source>
</evidence>
<dbReference type="SUPFAM" id="SSF56104">
    <property type="entry name" value="SAICAR synthase-like"/>
    <property type="match status" value="1"/>
</dbReference>
<keyword evidence="2 4" id="KW-0808">Transferase</keyword>
<feature type="compositionally biased region" description="Low complexity" evidence="5">
    <location>
        <begin position="163"/>
        <end position="178"/>
    </location>
</feature>
<proteinExistence type="inferred from homology"/>
<name>A0ABP1NJJ0_XYLVO</name>
<dbReference type="InterPro" id="IPR005522">
    <property type="entry name" value="IPK"/>
</dbReference>
<evidence type="ECO:0000256" key="5">
    <source>
        <dbReference type="SAM" id="MobiDB-lite"/>
    </source>
</evidence>
<comment type="similarity">
    <text evidence="1 4">Belongs to the inositol phosphokinase (IPK) family.</text>
</comment>
<reference evidence="6 7" key="1">
    <citation type="submission" date="2024-08" db="EMBL/GenBank/DDBJ databases">
        <authorList>
            <person name="Will J Nash"/>
            <person name="Angela Man"/>
            <person name="Seanna McTaggart"/>
            <person name="Kendall Baker"/>
            <person name="Tom Barker"/>
            <person name="Leah Catchpole"/>
            <person name="Alex Durrant"/>
            <person name="Karim Gharbi"/>
            <person name="Naomi Irish"/>
            <person name="Gemy Kaithakottil"/>
            <person name="Debby Ku"/>
            <person name="Aaliyah Providence"/>
            <person name="Felix Shaw"/>
            <person name="David Swarbreck"/>
            <person name="Chris Watkins"/>
            <person name="Ann M. McCartney"/>
            <person name="Giulio Formenti"/>
            <person name="Alice Mouton"/>
            <person name="Noel Vella"/>
            <person name="Bjorn M von Reumont"/>
            <person name="Adriana Vella"/>
            <person name="Wilfried Haerty"/>
        </authorList>
    </citation>
    <scope>NUCLEOTIDE SEQUENCE [LARGE SCALE GENOMIC DNA]</scope>
</reference>
<gene>
    <name evidence="6" type="ORF">XYLVIOL_LOCUS4823</name>
</gene>
<dbReference type="EMBL" id="CAXAJV020001292">
    <property type="protein sequence ID" value="CAL7941112.1"/>
    <property type="molecule type" value="Genomic_DNA"/>
</dbReference>
<keyword evidence="3 4" id="KW-0418">Kinase</keyword>
<sequence>MDSQTFPSKDITIANRSRSSIEGNVTRNPLKKWLNSPRSVNQTYVSNRNENQILPLQNDPLVNKKRNKKKNDSSEDHNGNSLKSNCSRLFKPGQTIRQRFPSSSHVVHEIEHGVLYYRRRGRRDWFRGSARCVSRISNRTSGNRVSLRGQCVSSRRNGRCDVQRSPVSRSRQSRQLLQGRAREEPEESSIAAEESSRKPNIDPSSSIAQISRKRRVGIVENQYVAESDAGSSVCELVRGLQRLFGEKDAGNKNGVTMKSKKQENVVEGTVDPIEEIESYDEFDVVRIPMVRSLSKSPQSDEGIETDSDRRRGSMARCWSLDSAATSDEDSSLATHQQKRHKLRVTRCCSSDSAVLSDEDQIKGWEGSNVVEGSEGSEHSEGRPRYWRTPSVVISDYSDYSYLDEKLERNDLDIEKYEGTSGPPSQTSSCSCLDCDEIRESLDSQFPQIFRSRRHSDSCCLDSVNAVAARNYNEAGNRRNSCLDSTDNYYSKLDTQFTQYIPEDSSELHEKTKVDLLNIPPARKISDCSTISSLSEDESDVIELQSVKSSKSSGWRKLRNIVHWTPFFQTYKKQRYPWVQLAGHQGNFRAGPTPGTILKKLCPQEEACFRLLMNDVLRPYVPEFKGVLDVKETEEGNVDETGTVQTLQKDGTDDSVSKRTVVSSYLQLQDLLGDFEHPCVMDCKVGVRTYLESELAKAKERPKLRKDMYEKMVQVDPTAPSAEERRVQGVTKPRYMVWRETISSTATLGFRVEGIKLAHGGSSKDFKTTRTREQVTEALRRFVEGYTHAVPKYIQRLKAIRTTLKASPFFASHEVVGSSLLFVHDTKNAGIWMIDFAKTLPLPQHLQGIRHDAEWQVGNHEDGYLIGINNLIDIFQDIWNSEGT</sequence>
<dbReference type="Proteomes" id="UP001642520">
    <property type="component" value="Unassembled WGS sequence"/>
</dbReference>
<feature type="region of interest" description="Disordered" evidence="5">
    <location>
        <begin position="157"/>
        <end position="207"/>
    </location>
</feature>
<evidence type="ECO:0000313" key="6">
    <source>
        <dbReference type="EMBL" id="CAL7941112.1"/>
    </source>
</evidence>
<evidence type="ECO:0000256" key="2">
    <source>
        <dbReference type="ARBA" id="ARBA00022679"/>
    </source>
</evidence>
<feature type="region of interest" description="Disordered" evidence="5">
    <location>
        <begin position="47"/>
        <end position="87"/>
    </location>
</feature>
<dbReference type="PANTHER" id="PTHR12400">
    <property type="entry name" value="INOSITOL POLYPHOSPHATE KINASE"/>
    <property type="match status" value="1"/>
</dbReference>
<organism evidence="6 7">
    <name type="scientific">Xylocopa violacea</name>
    <name type="common">Violet carpenter bee</name>
    <name type="synonym">Apis violacea</name>
    <dbReference type="NCBI Taxonomy" id="135666"/>
    <lineage>
        <taxon>Eukaryota</taxon>
        <taxon>Metazoa</taxon>
        <taxon>Ecdysozoa</taxon>
        <taxon>Arthropoda</taxon>
        <taxon>Hexapoda</taxon>
        <taxon>Insecta</taxon>
        <taxon>Pterygota</taxon>
        <taxon>Neoptera</taxon>
        <taxon>Endopterygota</taxon>
        <taxon>Hymenoptera</taxon>
        <taxon>Apocrita</taxon>
        <taxon>Aculeata</taxon>
        <taxon>Apoidea</taxon>
        <taxon>Anthophila</taxon>
        <taxon>Apidae</taxon>
        <taxon>Xylocopa</taxon>
        <taxon>Xylocopa</taxon>
    </lineage>
</organism>
<protein>
    <recommendedName>
        <fullName evidence="4">Kinase</fullName>
        <ecNumber evidence="4">2.7.-.-</ecNumber>
    </recommendedName>
</protein>
<accession>A0ABP1NJJ0</accession>
<dbReference type="InterPro" id="IPR038286">
    <property type="entry name" value="IPK_sf"/>
</dbReference>
<dbReference type="Pfam" id="PF03770">
    <property type="entry name" value="IPK"/>
    <property type="match status" value="1"/>
</dbReference>
<evidence type="ECO:0000256" key="3">
    <source>
        <dbReference type="ARBA" id="ARBA00022777"/>
    </source>
</evidence>
<dbReference type="EC" id="2.7.-.-" evidence="4"/>
<dbReference type="Gene3D" id="3.30.470.160">
    <property type="entry name" value="Inositol polyphosphate kinase"/>
    <property type="match status" value="1"/>
</dbReference>
<keyword evidence="7" id="KW-1185">Reference proteome</keyword>
<evidence type="ECO:0000313" key="7">
    <source>
        <dbReference type="Proteomes" id="UP001642520"/>
    </source>
</evidence>
<comment type="caution">
    <text evidence="6">The sequence shown here is derived from an EMBL/GenBank/DDBJ whole genome shotgun (WGS) entry which is preliminary data.</text>
</comment>